<dbReference type="Proteomes" id="UP001431775">
    <property type="component" value="Unassembled WGS sequence"/>
</dbReference>
<evidence type="ECO:0000313" key="2">
    <source>
        <dbReference type="EMBL" id="MDI2113439.1"/>
    </source>
</evidence>
<sequence>MAIIAKGKKFIQKLLSTLIGYKKKIISFFIPKSFLHPSKLMKRILITFFSIFGIGTIAFVIISRYFSLETLNSYFSLLSSLTTIFAALVAVLITQDFRKQKRAELLSEFSKEKSDTIIWVFEQLFSISTSIELYCYTLDKNTIEFYNFEKLSEKLQTVHDNQPLRDICINFTKRFEDIFKLVDIKAKSLIENTNTLLRAYDLLILNLNESIKYGYYFSPEGKEAFFNYIRENKELFDQINQNLQELLKLLKNQSLYL</sequence>
<protein>
    <submittedName>
        <fullName evidence="2">Uncharacterized protein</fullName>
    </submittedName>
</protein>
<gene>
    <name evidence="2" type="ORF">QJV33_09160</name>
</gene>
<keyword evidence="1" id="KW-1133">Transmembrane helix</keyword>
<keyword evidence="1" id="KW-0472">Membrane</keyword>
<reference evidence="2" key="1">
    <citation type="submission" date="2023-05" db="EMBL/GenBank/DDBJ databases">
        <title>Whole genome sequence of Commensalibacter sp.</title>
        <authorList>
            <person name="Charoenyingcharoen P."/>
            <person name="Yukphan P."/>
        </authorList>
    </citation>
    <scope>NUCLEOTIDE SEQUENCE</scope>
    <source>
        <strain evidence="2">TBRC 10068</strain>
    </source>
</reference>
<organism evidence="2 3">
    <name type="scientific">Commensalibacter nepenthis</name>
    <dbReference type="NCBI Taxonomy" id="3043872"/>
    <lineage>
        <taxon>Bacteria</taxon>
        <taxon>Pseudomonadati</taxon>
        <taxon>Pseudomonadota</taxon>
        <taxon>Alphaproteobacteria</taxon>
        <taxon>Acetobacterales</taxon>
        <taxon>Acetobacteraceae</taxon>
    </lineage>
</organism>
<dbReference type="RefSeq" id="WP_281463043.1">
    <property type="nucleotide sequence ID" value="NZ_JASBAN010000001.1"/>
</dbReference>
<name>A0ABT6Q956_9PROT</name>
<proteinExistence type="predicted"/>
<accession>A0ABT6Q956</accession>
<dbReference type="EMBL" id="JASBAN010000001">
    <property type="protein sequence ID" value="MDI2113439.1"/>
    <property type="molecule type" value="Genomic_DNA"/>
</dbReference>
<feature type="transmembrane region" description="Helical" evidence="1">
    <location>
        <begin position="44"/>
        <end position="67"/>
    </location>
</feature>
<evidence type="ECO:0000313" key="3">
    <source>
        <dbReference type="Proteomes" id="UP001431775"/>
    </source>
</evidence>
<evidence type="ECO:0000256" key="1">
    <source>
        <dbReference type="SAM" id="Phobius"/>
    </source>
</evidence>
<comment type="caution">
    <text evidence="2">The sequence shown here is derived from an EMBL/GenBank/DDBJ whole genome shotgun (WGS) entry which is preliminary data.</text>
</comment>
<keyword evidence="3" id="KW-1185">Reference proteome</keyword>
<keyword evidence="1" id="KW-0812">Transmembrane</keyword>
<feature type="transmembrane region" description="Helical" evidence="1">
    <location>
        <begin position="73"/>
        <end position="93"/>
    </location>
</feature>